<dbReference type="PANTHER" id="PTHR12385:SF4">
    <property type="entry name" value="PROTEIN PNS1"/>
    <property type="match status" value="1"/>
</dbReference>
<dbReference type="EMBL" id="HBIX01002206">
    <property type="protein sequence ID" value="CAE0708912.1"/>
    <property type="molecule type" value="Transcribed_RNA"/>
</dbReference>
<reference evidence="8" key="1">
    <citation type="submission" date="2021-01" db="EMBL/GenBank/DDBJ databases">
        <authorList>
            <person name="Corre E."/>
            <person name="Pelletier E."/>
            <person name="Niang G."/>
            <person name="Scheremetjew M."/>
            <person name="Finn R."/>
            <person name="Kale V."/>
            <person name="Holt S."/>
            <person name="Cochrane G."/>
            <person name="Meng A."/>
            <person name="Brown T."/>
            <person name="Cohen L."/>
        </authorList>
    </citation>
    <scope>NUCLEOTIDE SEQUENCE</scope>
    <source>
        <strain evidence="8">10249 10 AB</strain>
    </source>
</reference>
<keyword evidence="3 6" id="KW-0812">Transmembrane</keyword>
<feature type="transmembrane region" description="Helical" evidence="6">
    <location>
        <begin position="158"/>
        <end position="177"/>
    </location>
</feature>
<feature type="transmembrane region" description="Helical" evidence="6">
    <location>
        <begin position="226"/>
        <end position="243"/>
    </location>
</feature>
<name>A0A7S4AAK8_9STRA</name>
<feature type="compositionally biased region" description="Polar residues" evidence="7">
    <location>
        <begin position="1"/>
        <end position="10"/>
    </location>
</feature>
<sequence>MNSEYSTPTIQGRAVPAPESQQYSNKSPYRAPHLDETFNNEEQINLHNNVQSPQQQPKEFQDAIWALVFVLHLGIMAFVISASIIANNDGGGDDSGGSYNGLIVLVSMMGLLSIGLSSATIILMMKYPTAMVKSGLVFSAVLSGAMAIMFLMSGDLYMILLGAFFFMVTMCYVASVWKRIPYAAANLNTALNAVKSNAGLGLVAYLIMALAFGWTGLWMMGIANSLATSNAGIVFLLFVSYYWTFGVLTNTIHVTTAGTVGTWWFVPHEANRCWSSAIRDSFCRATTYSFGSICLGSLLVAVVQALRMMARRARESDDMQLLLCLVECILACIQDIVEYFNKWAYVYVGLYGFGYIEAGRNVIQLFQSKGWTTIITDDLADRVLLMMSIAVGAIIGLIGMAIAAANPNLLADLGLEEGSSIAVTAFLVSFLVGLTFCSILMSVVGSAVNTIIVCFAESPGEFETNHPELSREMRAAWAQAWPELTI</sequence>
<feature type="transmembrane region" description="Helical" evidence="6">
    <location>
        <begin position="383"/>
        <end position="405"/>
    </location>
</feature>
<proteinExistence type="inferred from homology"/>
<evidence type="ECO:0000256" key="5">
    <source>
        <dbReference type="ARBA" id="ARBA00023136"/>
    </source>
</evidence>
<evidence type="ECO:0000256" key="3">
    <source>
        <dbReference type="ARBA" id="ARBA00022692"/>
    </source>
</evidence>
<comment type="similarity">
    <text evidence="2 6">Belongs to the CTL (choline transporter-like) family.</text>
</comment>
<feature type="transmembrane region" description="Helical" evidence="6">
    <location>
        <begin position="343"/>
        <end position="363"/>
    </location>
</feature>
<comment type="function">
    <text evidence="6">Choline transporter.</text>
</comment>
<keyword evidence="5 6" id="KW-0472">Membrane</keyword>
<dbReference type="GO" id="GO:0022857">
    <property type="term" value="F:transmembrane transporter activity"/>
    <property type="evidence" value="ECO:0007669"/>
    <property type="project" value="UniProtKB-UniRule"/>
</dbReference>
<gene>
    <name evidence="8" type="ORF">PAUS00366_LOCUS1632</name>
</gene>
<accession>A0A7S4AAK8</accession>
<feature type="transmembrane region" description="Helical" evidence="6">
    <location>
        <begin position="98"/>
        <end position="123"/>
    </location>
</feature>
<dbReference type="InterPro" id="IPR007603">
    <property type="entry name" value="Choline_transptr-like"/>
</dbReference>
<keyword evidence="4 6" id="KW-1133">Transmembrane helix</keyword>
<dbReference type="GO" id="GO:0005886">
    <property type="term" value="C:plasma membrane"/>
    <property type="evidence" value="ECO:0007669"/>
    <property type="project" value="UniProtKB-SubCell"/>
</dbReference>
<dbReference type="Pfam" id="PF04515">
    <property type="entry name" value="Choline_transpo"/>
    <property type="match status" value="1"/>
</dbReference>
<evidence type="ECO:0000256" key="2">
    <source>
        <dbReference type="ARBA" id="ARBA00007168"/>
    </source>
</evidence>
<feature type="transmembrane region" description="Helical" evidence="6">
    <location>
        <begin position="286"/>
        <end position="307"/>
    </location>
</feature>
<organism evidence="8">
    <name type="scientific">Pseudo-nitzschia australis</name>
    <dbReference type="NCBI Taxonomy" id="44445"/>
    <lineage>
        <taxon>Eukaryota</taxon>
        <taxon>Sar</taxon>
        <taxon>Stramenopiles</taxon>
        <taxon>Ochrophyta</taxon>
        <taxon>Bacillariophyta</taxon>
        <taxon>Bacillariophyceae</taxon>
        <taxon>Bacillariophycidae</taxon>
        <taxon>Bacillariales</taxon>
        <taxon>Bacillariaceae</taxon>
        <taxon>Pseudo-nitzschia</taxon>
    </lineage>
</organism>
<feature type="transmembrane region" description="Helical" evidence="6">
    <location>
        <begin position="63"/>
        <end position="86"/>
    </location>
</feature>
<comment type="subcellular location">
    <subcellularLocation>
        <location evidence="6">Cell membrane</location>
        <topology evidence="6">Multi-pass membrane protein</topology>
    </subcellularLocation>
    <subcellularLocation>
        <location evidence="1">Membrane</location>
        <topology evidence="1">Multi-pass membrane protein</topology>
    </subcellularLocation>
</comment>
<evidence type="ECO:0000256" key="1">
    <source>
        <dbReference type="ARBA" id="ARBA00004141"/>
    </source>
</evidence>
<evidence type="ECO:0000256" key="4">
    <source>
        <dbReference type="ARBA" id="ARBA00022989"/>
    </source>
</evidence>
<evidence type="ECO:0000256" key="6">
    <source>
        <dbReference type="RuleBase" id="RU368066"/>
    </source>
</evidence>
<feature type="region of interest" description="Disordered" evidence="7">
    <location>
        <begin position="1"/>
        <end position="32"/>
    </location>
</feature>
<evidence type="ECO:0000256" key="7">
    <source>
        <dbReference type="SAM" id="MobiDB-lite"/>
    </source>
</evidence>
<feature type="transmembrane region" description="Helical" evidence="6">
    <location>
        <begin position="198"/>
        <end position="220"/>
    </location>
</feature>
<protein>
    <recommendedName>
        <fullName evidence="6">Choline transporter-like protein</fullName>
    </recommendedName>
</protein>
<dbReference type="AlphaFoldDB" id="A0A7S4AAK8"/>
<evidence type="ECO:0000313" key="8">
    <source>
        <dbReference type="EMBL" id="CAE0708912.1"/>
    </source>
</evidence>
<dbReference type="PANTHER" id="PTHR12385">
    <property type="entry name" value="CHOLINE TRANSPORTER-LIKE (SLC FAMILY 44)"/>
    <property type="match status" value="1"/>
</dbReference>
<feature type="transmembrane region" description="Helical" evidence="6">
    <location>
        <begin position="425"/>
        <end position="456"/>
    </location>
</feature>
<feature type="transmembrane region" description="Helical" evidence="6">
    <location>
        <begin position="135"/>
        <end position="152"/>
    </location>
</feature>